<evidence type="ECO:0000313" key="2">
    <source>
        <dbReference type="Proteomes" id="UP000887116"/>
    </source>
</evidence>
<reference evidence="1" key="1">
    <citation type="submission" date="2020-07" db="EMBL/GenBank/DDBJ databases">
        <title>Multicomponent nature underlies the extraordinary mechanical properties of spider dragline silk.</title>
        <authorList>
            <person name="Kono N."/>
            <person name="Nakamura H."/>
            <person name="Mori M."/>
            <person name="Yoshida Y."/>
            <person name="Ohtoshi R."/>
            <person name="Malay A.D."/>
            <person name="Moran D.A.P."/>
            <person name="Tomita M."/>
            <person name="Numata K."/>
            <person name="Arakawa K."/>
        </authorList>
    </citation>
    <scope>NUCLEOTIDE SEQUENCE</scope>
</reference>
<keyword evidence="2" id="KW-1185">Reference proteome</keyword>
<organism evidence="1 2">
    <name type="scientific">Trichonephila clavata</name>
    <name type="common">Joro spider</name>
    <name type="synonym">Nephila clavata</name>
    <dbReference type="NCBI Taxonomy" id="2740835"/>
    <lineage>
        <taxon>Eukaryota</taxon>
        <taxon>Metazoa</taxon>
        <taxon>Ecdysozoa</taxon>
        <taxon>Arthropoda</taxon>
        <taxon>Chelicerata</taxon>
        <taxon>Arachnida</taxon>
        <taxon>Araneae</taxon>
        <taxon>Araneomorphae</taxon>
        <taxon>Entelegynae</taxon>
        <taxon>Araneoidea</taxon>
        <taxon>Nephilidae</taxon>
        <taxon>Trichonephila</taxon>
    </lineage>
</organism>
<dbReference type="Proteomes" id="UP000887116">
    <property type="component" value="Unassembled WGS sequence"/>
</dbReference>
<feature type="non-terminal residue" evidence="1">
    <location>
        <position position="1"/>
    </location>
</feature>
<accession>A0A8X6FT20</accession>
<sequence>TDPTQSIHLLLMKAKCSFEKQLLIPKCINIQIRGIEPMTWSIHQDDRRSPKRRKYQYLIARKDRLIKLVPSQVTPSFYRVRTFYVLRCLATLDVRLINT</sequence>
<evidence type="ECO:0000313" key="1">
    <source>
        <dbReference type="EMBL" id="GFQ87777.1"/>
    </source>
</evidence>
<protein>
    <submittedName>
        <fullName evidence="1">Uncharacterized protein</fullName>
    </submittedName>
</protein>
<gene>
    <name evidence="1" type="ORF">TNCT_30651</name>
</gene>
<comment type="caution">
    <text evidence="1">The sequence shown here is derived from an EMBL/GenBank/DDBJ whole genome shotgun (WGS) entry which is preliminary data.</text>
</comment>
<dbReference type="AlphaFoldDB" id="A0A8X6FT20"/>
<dbReference type="EMBL" id="BMAO01003438">
    <property type="protein sequence ID" value="GFQ87777.1"/>
    <property type="molecule type" value="Genomic_DNA"/>
</dbReference>
<name>A0A8X6FT20_TRICU</name>
<proteinExistence type="predicted"/>